<protein>
    <recommendedName>
        <fullName evidence="1">Carbamoyltransferase Kae1-like domain-containing protein</fullName>
    </recommendedName>
</protein>
<evidence type="ECO:0000313" key="2">
    <source>
        <dbReference type="EMBL" id="GAH76618.1"/>
    </source>
</evidence>
<dbReference type="AlphaFoldDB" id="X1K3I4"/>
<feature type="domain" description="Carbamoyltransferase Kae1-like" evidence="1">
    <location>
        <begin position="2"/>
        <end position="46"/>
    </location>
</feature>
<name>X1K3I4_9ZZZZ</name>
<comment type="caution">
    <text evidence="2">The sequence shown here is derived from an EMBL/GenBank/DDBJ whole genome shotgun (WGS) entry which is preliminary data.</text>
</comment>
<feature type="non-terminal residue" evidence="2">
    <location>
        <position position="67"/>
    </location>
</feature>
<accession>X1K3I4</accession>
<gene>
    <name evidence="2" type="ORF">S03H2_64026</name>
</gene>
<sequence>MADLTDFTRVAQLKYVPLPGSEMAIKEPWRMAVTYLNEVYGPDFLNLPLPFLETLKQDKIILLLKII</sequence>
<evidence type="ECO:0000259" key="1">
    <source>
        <dbReference type="Pfam" id="PF22521"/>
    </source>
</evidence>
<proteinExistence type="predicted"/>
<reference evidence="2" key="1">
    <citation type="journal article" date="2014" name="Front. Microbiol.">
        <title>High frequency of phylogenetically diverse reductive dehalogenase-homologous genes in deep subseafloor sedimentary metagenomes.</title>
        <authorList>
            <person name="Kawai M."/>
            <person name="Futagami T."/>
            <person name="Toyoda A."/>
            <person name="Takaki Y."/>
            <person name="Nishi S."/>
            <person name="Hori S."/>
            <person name="Arai W."/>
            <person name="Tsubouchi T."/>
            <person name="Morono Y."/>
            <person name="Uchiyama I."/>
            <person name="Ito T."/>
            <person name="Fujiyama A."/>
            <person name="Inagaki F."/>
            <person name="Takami H."/>
        </authorList>
    </citation>
    <scope>NUCLEOTIDE SEQUENCE</scope>
    <source>
        <strain evidence="2">Expedition CK06-06</strain>
    </source>
</reference>
<dbReference type="Gene3D" id="3.30.420.40">
    <property type="match status" value="1"/>
</dbReference>
<dbReference type="InterPro" id="IPR055128">
    <property type="entry name" value="HypF_C_2"/>
</dbReference>
<organism evidence="2">
    <name type="scientific">marine sediment metagenome</name>
    <dbReference type="NCBI Taxonomy" id="412755"/>
    <lineage>
        <taxon>unclassified sequences</taxon>
        <taxon>metagenomes</taxon>
        <taxon>ecological metagenomes</taxon>
    </lineage>
</organism>
<dbReference type="Pfam" id="PF22521">
    <property type="entry name" value="HypF_C_2"/>
    <property type="match status" value="1"/>
</dbReference>
<dbReference type="EMBL" id="BARU01041540">
    <property type="protein sequence ID" value="GAH76618.1"/>
    <property type="molecule type" value="Genomic_DNA"/>
</dbReference>